<dbReference type="GO" id="GO:0008094">
    <property type="term" value="F:ATP-dependent activity, acting on DNA"/>
    <property type="evidence" value="ECO:0007669"/>
    <property type="project" value="TreeGrafter"/>
</dbReference>
<dbReference type="Gene3D" id="3.40.50.300">
    <property type="entry name" value="P-loop containing nucleotide triphosphate hydrolases"/>
    <property type="match status" value="1"/>
</dbReference>
<evidence type="ECO:0000256" key="2">
    <source>
        <dbReference type="ARBA" id="ARBA00022801"/>
    </source>
</evidence>
<feature type="domain" description="Helicase C-terminal" evidence="5">
    <location>
        <begin position="1109"/>
        <end position="1277"/>
    </location>
</feature>
<dbReference type="InterPro" id="IPR027417">
    <property type="entry name" value="P-loop_NTPase"/>
</dbReference>
<evidence type="ECO:0000256" key="4">
    <source>
        <dbReference type="SAM" id="MobiDB-lite"/>
    </source>
</evidence>
<evidence type="ECO:0000313" key="6">
    <source>
        <dbReference type="EMBL" id="CAD9618654.1"/>
    </source>
</evidence>
<proteinExistence type="predicted"/>
<feature type="compositionally biased region" description="Low complexity" evidence="4">
    <location>
        <begin position="558"/>
        <end position="573"/>
    </location>
</feature>
<sequence>MDLVPHELPEAVAGKDAQEAPSGKKRRPSIASHDIRTFFDGSRPAPPPSTIAGGLGFAGEDAFHGDATSEGGKLNAFKLTRASPQEVSERALAEKTTLDKMEMSAPVVLESPREFVPLLVSSVPLLPSGNAIFGQLPAAWLDFSDRSDAMGTRCLFASRRHEHSVFENLPPECLLQVPSAASEWQPPLQVPSASDAASAGFAGLASEEPWAVHIHPGHKKVRVLVRPGVLLQRMLRRGTALPAARFEWRVTQASGDPRQAGAPAAERPAGSSAIGEFSILSNIEDAAYTQPPHFVEFPLRREQLRSLGWMVAQEQRRREPFVTELREAAPCPDAAHWRLEGCLRCDYQGVKGGVLADAIGYGKTACTIGLVDCTLKHPLPRVPPAFAGFIPSRATLILVPTNLHSQWLAEIRKFTGDTFKVLSVPTCTQLKRLSINDLREADVVVATYRLFYSTPYLRRLQEVARTQKPGFVLPRLPTGQNIGQTGGAPSRGAPPKTTADWARSYRCAFEALPAWAQGRPDGAVAAAEPVTPVKALDATQPALDTAATQQASRRRATGKAASAGAHAVGQEAAEGFPGTQAEDGSGKRRRLQRKQQVADMPEEWSQASQASQADAADAAAGAAAAGGAAPPKKGALLGAGTHFPPLEAFWWRRVVCDEFHELLSRYPPAQVAVELFHGDYKWGLSGTPPCQTLAQIRKAAGFLGVQLPTAAAEESGGEAPRQVAQEWLDAFVRRNTTELPPLDEEEQIIPVHQTPQERALYMALTRQHDSLVASTQTLDMGAAETMPGLEAMPEVQAARRSASGLLKLCSHFSMSGTASVLTAGDECQRQLALRRERVRAAERDARTLAERAANTAKLIRHFEPHFGRKPVRENYGFVLKETRNAVAARLRFLGVSLVGTKAELLGRLLGPAAGAGAGEDGAVAEASEAAKARVLSADFDFKRDKRAVGLDDAAPSKWLELEKALTAAKDQAEHAAETGEGLVEKAVRRAIQAANADPAPLPARCAKLRSNLGMPRWAGPSGTAKADLEEANWAWLGDRENADKLRKVIDAWKADIESCAAQLNSLKAEAGARLKALSSFQESLSDTQAAPGDVVEERPQHVFAKYGSKIEALVTHVQKLRREDPSHKIICFVQWEDLKRKIGSALEEFGVEHLSLHGSVWARRAALTRFQFDEGSPRMLLLSLEESASGTNLTAANHVIIVHPMEAATKEEAVAFEMQAVGRVRRPGQQRKIHIWRFVTVDTIEQIITEGHQKELWERQQVKISVSQTEPLIDEAEDLHEAEFEEEGAVENSWDVQAAEMATQRYLGPSEPQQAMIVSDAEQEPMEADTLPASVDELPGSLHGAAGAALGPMADMGATQAY</sequence>
<accession>A0A7S2LYA7</accession>
<dbReference type="PANTHER" id="PTHR45626">
    <property type="entry name" value="TRANSCRIPTION TERMINATION FACTOR 2-RELATED"/>
    <property type="match status" value="1"/>
</dbReference>
<keyword evidence="1" id="KW-0547">Nucleotide-binding</keyword>
<dbReference type="GO" id="GO:0006281">
    <property type="term" value="P:DNA repair"/>
    <property type="evidence" value="ECO:0007669"/>
    <property type="project" value="TreeGrafter"/>
</dbReference>
<reference evidence="6" key="1">
    <citation type="submission" date="2021-01" db="EMBL/GenBank/DDBJ databases">
        <authorList>
            <person name="Corre E."/>
            <person name="Pelletier E."/>
            <person name="Niang G."/>
            <person name="Scheremetjew M."/>
            <person name="Finn R."/>
            <person name="Kale V."/>
            <person name="Holt S."/>
            <person name="Cochrane G."/>
            <person name="Meng A."/>
            <person name="Brown T."/>
            <person name="Cohen L."/>
        </authorList>
    </citation>
    <scope>NUCLEOTIDE SEQUENCE</scope>
    <source>
        <strain evidence="6">RCC3387</strain>
    </source>
</reference>
<keyword evidence="2" id="KW-0378">Hydrolase</keyword>
<dbReference type="InterPro" id="IPR050628">
    <property type="entry name" value="SNF2_RAD54_helicase_TF"/>
</dbReference>
<dbReference type="InterPro" id="IPR038718">
    <property type="entry name" value="SNF2-like_sf"/>
</dbReference>
<dbReference type="SUPFAM" id="SSF52540">
    <property type="entry name" value="P-loop containing nucleoside triphosphate hydrolases"/>
    <property type="match status" value="2"/>
</dbReference>
<dbReference type="Pfam" id="PF00271">
    <property type="entry name" value="Helicase_C"/>
    <property type="match status" value="1"/>
</dbReference>
<dbReference type="GO" id="GO:0005524">
    <property type="term" value="F:ATP binding"/>
    <property type="evidence" value="ECO:0007669"/>
    <property type="project" value="UniProtKB-KW"/>
</dbReference>
<evidence type="ECO:0000259" key="5">
    <source>
        <dbReference type="PROSITE" id="PS51194"/>
    </source>
</evidence>
<feature type="region of interest" description="Disordered" evidence="4">
    <location>
        <begin position="536"/>
        <end position="615"/>
    </location>
</feature>
<organism evidence="6">
    <name type="scientific">Zooxanthella nutricula</name>
    <dbReference type="NCBI Taxonomy" id="1333877"/>
    <lineage>
        <taxon>Eukaryota</taxon>
        <taxon>Sar</taxon>
        <taxon>Alveolata</taxon>
        <taxon>Dinophyceae</taxon>
        <taxon>Peridiniales</taxon>
        <taxon>Peridiniales incertae sedis</taxon>
        <taxon>Zooxanthella</taxon>
    </lineage>
</organism>
<feature type="region of interest" description="Disordered" evidence="4">
    <location>
        <begin position="37"/>
        <end position="56"/>
    </location>
</feature>
<dbReference type="SMART" id="SM00490">
    <property type="entry name" value="HELICc"/>
    <property type="match status" value="1"/>
</dbReference>
<name>A0A7S2LYA7_9DINO</name>
<dbReference type="InterPro" id="IPR000330">
    <property type="entry name" value="SNF2_N"/>
</dbReference>
<dbReference type="GO" id="GO:0016787">
    <property type="term" value="F:hydrolase activity"/>
    <property type="evidence" value="ECO:0007669"/>
    <property type="project" value="UniProtKB-KW"/>
</dbReference>
<evidence type="ECO:0000256" key="3">
    <source>
        <dbReference type="ARBA" id="ARBA00022840"/>
    </source>
</evidence>
<dbReference type="PANTHER" id="PTHR45626:SF26">
    <property type="entry name" value="FAMILY HELICASE, PUTATIVE (AFU_ORTHOLOGUE AFUA_2G09120)-RELATED"/>
    <property type="match status" value="1"/>
</dbReference>
<protein>
    <recommendedName>
        <fullName evidence="5">Helicase C-terminal domain-containing protein</fullName>
    </recommendedName>
</protein>
<dbReference type="CDD" id="cd18793">
    <property type="entry name" value="SF2_C_SNF"/>
    <property type="match status" value="1"/>
</dbReference>
<dbReference type="GO" id="GO:0005634">
    <property type="term" value="C:nucleus"/>
    <property type="evidence" value="ECO:0007669"/>
    <property type="project" value="TreeGrafter"/>
</dbReference>
<evidence type="ECO:0000256" key="1">
    <source>
        <dbReference type="ARBA" id="ARBA00022741"/>
    </source>
</evidence>
<keyword evidence="3" id="KW-0067">ATP-binding</keyword>
<feature type="region of interest" description="Disordered" evidence="4">
    <location>
        <begin position="474"/>
        <end position="497"/>
    </location>
</feature>
<dbReference type="SMART" id="SM00487">
    <property type="entry name" value="DEXDc"/>
    <property type="match status" value="1"/>
</dbReference>
<dbReference type="InterPro" id="IPR014001">
    <property type="entry name" value="Helicase_ATP-bd"/>
</dbReference>
<dbReference type="PROSITE" id="PS51194">
    <property type="entry name" value="HELICASE_CTER"/>
    <property type="match status" value="1"/>
</dbReference>
<dbReference type="InterPro" id="IPR049730">
    <property type="entry name" value="SNF2/RAD54-like_C"/>
</dbReference>
<dbReference type="InterPro" id="IPR001650">
    <property type="entry name" value="Helicase_C-like"/>
</dbReference>
<dbReference type="EMBL" id="HBGW01069197">
    <property type="protein sequence ID" value="CAD9618654.1"/>
    <property type="molecule type" value="Transcribed_RNA"/>
</dbReference>
<dbReference type="Gene3D" id="3.40.50.10810">
    <property type="entry name" value="Tandem AAA-ATPase domain"/>
    <property type="match status" value="1"/>
</dbReference>
<gene>
    <name evidence="6" type="ORF">BRAN1462_LOCUS44103</name>
</gene>
<dbReference type="Pfam" id="PF00176">
    <property type="entry name" value="SNF2-rel_dom"/>
    <property type="match status" value="1"/>
</dbReference>
<feature type="region of interest" description="Disordered" evidence="4">
    <location>
        <begin position="1"/>
        <end position="32"/>
    </location>
</feature>